<keyword evidence="1" id="KW-0479">Metal-binding</keyword>
<dbReference type="EMBL" id="KK119216">
    <property type="protein sequence ID" value="KFM75098.1"/>
    <property type="molecule type" value="Genomic_DNA"/>
</dbReference>
<dbReference type="Proteomes" id="UP000054359">
    <property type="component" value="Unassembled WGS sequence"/>
</dbReference>
<reference evidence="3 4" key="1">
    <citation type="submission" date="2013-11" db="EMBL/GenBank/DDBJ databases">
        <title>Genome sequencing of Stegodyphus mimosarum.</title>
        <authorList>
            <person name="Bechsgaard J."/>
        </authorList>
    </citation>
    <scope>NUCLEOTIDE SEQUENCE [LARGE SCALE GENOMIC DNA]</scope>
</reference>
<feature type="non-terminal residue" evidence="3">
    <location>
        <position position="46"/>
    </location>
</feature>
<name>A0A087UCK9_STEMI</name>
<dbReference type="PROSITE" id="PS50157">
    <property type="entry name" value="ZINC_FINGER_C2H2_2"/>
    <property type="match status" value="1"/>
</dbReference>
<feature type="domain" description="C2H2-type" evidence="2">
    <location>
        <begin position="6"/>
        <end position="34"/>
    </location>
</feature>
<keyword evidence="4" id="KW-1185">Reference proteome</keyword>
<organism evidence="3 4">
    <name type="scientific">Stegodyphus mimosarum</name>
    <name type="common">African social velvet spider</name>
    <dbReference type="NCBI Taxonomy" id="407821"/>
    <lineage>
        <taxon>Eukaryota</taxon>
        <taxon>Metazoa</taxon>
        <taxon>Ecdysozoa</taxon>
        <taxon>Arthropoda</taxon>
        <taxon>Chelicerata</taxon>
        <taxon>Arachnida</taxon>
        <taxon>Araneae</taxon>
        <taxon>Araneomorphae</taxon>
        <taxon>Entelegynae</taxon>
        <taxon>Eresoidea</taxon>
        <taxon>Eresidae</taxon>
        <taxon>Stegodyphus</taxon>
    </lineage>
</organism>
<protein>
    <recommendedName>
        <fullName evidence="2">C2H2-type domain-containing protein</fullName>
    </recommendedName>
</protein>
<dbReference type="AlphaFoldDB" id="A0A087UCK9"/>
<dbReference type="GO" id="GO:0008270">
    <property type="term" value="F:zinc ion binding"/>
    <property type="evidence" value="ECO:0007669"/>
    <property type="project" value="UniProtKB-KW"/>
</dbReference>
<evidence type="ECO:0000313" key="4">
    <source>
        <dbReference type="Proteomes" id="UP000054359"/>
    </source>
</evidence>
<proteinExistence type="predicted"/>
<keyword evidence="1" id="KW-0863">Zinc-finger</keyword>
<accession>A0A087UCK9</accession>
<gene>
    <name evidence="3" type="ORF">X975_06469</name>
</gene>
<sequence length="46" mass="5638">MCFFIQDCNIICYKQFRKRTALMNFMHNHIGEKKFISVKCLTRHLE</sequence>
<evidence type="ECO:0000259" key="2">
    <source>
        <dbReference type="PROSITE" id="PS50157"/>
    </source>
</evidence>
<keyword evidence="1" id="KW-0862">Zinc</keyword>
<dbReference type="InterPro" id="IPR013087">
    <property type="entry name" value="Znf_C2H2_type"/>
</dbReference>
<evidence type="ECO:0000256" key="1">
    <source>
        <dbReference type="PROSITE-ProRule" id="PRU00042"/>
    </source>
</evidence>
<evidence type="ECO:0000313" key="3">
    <source>
        <dbReference type="EMBL" id="KFM75098.1"/>
    </source>
</evidence>